<dbReference type="InterPro" id="IPR036291">
    <property type="entry name" value="NAD(P)-bd_dom_sf"/>
</dbReference>
<dbReference type="EMBL" id="CAUWAG010000003">
    <property type="protein sequence ID" value="CAJ2500358.1"/>
    <property type="molecule type" value="Genomic_DNA"/>
</dbReference>
<dbReference type="Pfam" id="PF00106">
    <property type="entry name" value="adh_short"/>
    <property type="match status" value="1"/>
</dbReference>
<dbReference type="InterPro" id="IPR002347">
    <property type="entry name" value="SDR_fam"/>
</dbReference>
<reference evidence="1" key="1">
    <citation type="submission" date="2023-10" db="EMBL/GenBank/DDBJ databases">
        <authorList>
            <person name="Hackl T."/>
        </authorList>
    </citation>
    <scope>NUCLEOTIDE SEQUENCE</scope>
</reference>
<proteinExistence type="predicted"/>
<accession>A0AAI8YD99</accession>
<protein>
    <submittedName>
        <fullName evidence="1">Uu.00g032110.m01.CDS01</fullName>
    </submittedName>
</protein>
<keyword evidence="2" id="KW-1185">Reference proteome</keyword>
<organism evidence="1 2">
    <name type="scientific">Anthostomella pinea</name>
    <dbReference type="NCBI Taxonomy" id="933095"/>
    <lineage>
        <taxon>Eukaryota</taxon>
        <taxon>Fungi</taxon>
        <taxon>Dikarya</taxon>
        <taxon>Ascomycota</taxon>
        <taxon>Pezizomycotina</taxon>
        <taxon>Sordariomycetes</taxon>
        <taxon>Xylariomycetidae</taxon>
        <taxon>Xylariales</taxon>
        <taxon>Xylariaceae</taxon>
        <taxon>Anthostomella</taxon>
    </lineage>
</organism>
<evidence type="ECO:0000313" key="2">
    <source>
        <dbReference type="Proteomes" id="UP001295740"/>
    </source>
</evidence>
<dbReference type="AlphaFoldDB" id="A0AAI8YD99"/>
<dbReference type="Gene3D" id="3.40.50.720">
    <property type="entry name" value="NAD(P)-binding Rossmann-like Domain"/>
    <property type="match status" value="1"/>
</dbReference>
<gene>
    <name evidence="1" type="ORF">KHLLAP_LOCUS826</name>
</gene>
<comment type="caution">
    <text evidence="1">The sequence shown here is derived from an EMBL/GenBank/DDBJ whole genome shotgun (WGS) entry which is preliminary data.</text>
</comment>
<name>A0AAI8YD99_9PEZI</name>
<dbReference type="SUPFAM" id="SSF51735">
    <property type="entry name" value="NAD(P)-binding Rossmann-fold domains"/>
    <property type="match status" value="1"/>
</dbReference>
<evidence type="ECO:0000313" key="1">
    <source>
        <dbReference type="EMBL" id="CAJ2500358.1"/>
    </source>
</evidence>
<sequence>MPPMMQKMSIMDKVVVITGGARGLGKHMTRACAEAGAKALVIFDVNQELGMANCLADTSPAPWATSR</sequence>
<dbReference type="Proteomes" id="UP001295740">
    <property type="component" value="Unassembled WGS sequence"/>
</dbReference>